<name>A0A2T0XCB8_9BURK</name>
<sequence length="240" mass="27082">MKKNLWIVGGGSAIGNRLTEKLSAQYQIISLHRRAECMTAVADEIHEAIDLADPNKLLDPITRLSQLYPPSGIIFGQRYRPLVEFADHFSLALKTEVQSSAKIVEILQQLEIEQLSSVVFLTSVNHRLINKQLPLWYHLTKSAQVSLVKYLSVAKESQKYNVNAIELGSFLKYPLSEYSEREQHWFRTLKEHNPMNQLINLDQLADFAAFLISDAASVINGQIMSLDGGISNIFQETLIG</sequence>
<dbReference type="InterPro" id="IPR002347">
    <property type="entry name" value="SDR_fam"/>
</dbReference>
<dbReference type="PANTHER" id="PTHR43618">
    <property type="entry name" value="7-ALPHA-HYDROXYSTEROID DEHYDROGENASE"/>
    <property type="match status" value="1"/>
</dbReference>
<proteinExistence type="inferred from homology"/>
<keyword evidence="3" id="KW-0560">Oxidoreductase</keyword>
<dbReference type="Proteomes" id="UP000238308">
    <property type="component" value="Unassembled WGS sequence"/>
</dbReference>
<evidence type="ECO:0000313" key="4">
    <source>
        <dbReference type="EMBL" id="PRY96569.1"/>
    </source>
</evidence>
<organism evidence="4 5">
    <name type="scientific">Jezberella montanilacus</name>
    <dbReference type="NCBI Taxonomy" id="323426"/>
    <lineage>
        <taxon>Bacteria</taxon>
        <taxon>Pseudomonadati</taxon>
        <taxon>Pseudomonadota</taxon>
        <taxon>Betaproteobacteria</taxon>
        <taxon>Burkholderiales</taxon>
        <taxon>Alcaligenaceae</taxon>
        <taxon>Jezberella</taxon>
    </lineage>
</organism>
<dbReference type="SUPFAM" id="SSF51735">
    <property type="entry name" value="NAD(P)-binding Rossmann-fold domains"/>
    <property type="match status" value="1"/>
</dbReference>
<dbReference type="OrthoDB" id="9793325at2"/>
<dbReference type="InterPro" id="IPR052178">
    <property type="entry name" value="Sec_Metab_Biosynth_SDR"/>
</dbReference>
<comment type="similarity">
    <text evidence="1">Belongs to the short-chain dehydrogenases/reductases (SDR) family.</text>
</comment>
<evidence type="ECO:0000313" key="5">
    <source>
        <dbReference type="Proteomes" id="UP000238308"/>
    </source>
</evidence>
<dbReference type="AlphaFoldDB" id="A0A2T0XCB8"/>
<protein>
    <submittedName>
        <fullName evidence="4">NAD(P)-dependent dehydrogenase (Short-subunit alcohol dehydrogenase family)</fullName>
    </submittedName>
</protein>
<evidence type="ECO:0000256" key="3">
    <source>
        <dbReference type="ARBA" id="ARBA00023002"/>
    </source>
</evidence>
<comment type="caution">
    <text evidence="4">The sequence shown here is derived from an EMBL/GenBank/DDBJ whole genome shotgun (WGS) entry which is preliminary data.</text>
</comment>
<reference evidence="4 5" key="1">
    <citation type="submission" date="2018-03" db="EMBL/GenBank/DDBJ databases">
        <title>Genomic Encyclopedia of Type Strains, Phase III (KMG-III): the genomes of soil and plant-associated and newly described type strains.</title>
        <authorList>
            <person name="Whitman W."/>
        </authorList>
    </citation>
    <scope>NUCLEOTIDE SEQUENCE [LARGE SCALE GENOMIC DNA]</scope>
    <source>
        <strain evidence="4 5">MWH-P2sevCIIIb</strain>
    </source>
</reference>
<evidence type="ECO:0000256" key="1">
    <source>
        <dbReference type="ARBA" id="ARBA00006484"/>
    </source>
</evidence>
<keyword evidence="2" id="KW-0521">NADP</keyword>
<accession>A0A2T0XCB8</accession>
<dbReference type="Gene3D" id="3.40.50.720">
    <property type="entry name" value="NAD(P)-binding Rossmann-like Domain"/>
    <property type="match status" value="1"/>
</dbReference>
<dbReference type="GO" id="GO:0016491">
    <property type="term" value="F:oxidoreductase activity"/>
    <property type="evidence" value="ECO:0007669"/>
    <property type="project" value="UniProtKB-KW"/>
</dbReference>
<dbReference type="Pfam" id="PF13561">
    <property type="entry name" value="adh_short_C2"/>
    <property type="match status" value="1"/>
</dbReference>
<dbReference type="RefSeq" id="WP_106228630.1">
    <property type="nucleotide sequence ID" value="NZ_PVTV01000017.1"/>
</dbReference>
<gene>
    <name evidence="4" type="ORF">BCM14_2810</name>
</gene>
<dbReference type="PANTHER" id="PTHR43618:SF8">
    <property type="entry name" value="7ALPHA-HYDROXYSTEROID DEHYDROGENASE"/>
    <property type="match status" value="1"/>
</dbReference>
<keyword evidence="5" id="KW-1185">Reference proteome</keyword>
<dbReference type="InterPro" id="IPR036291">
    <property type="entry name" value="NAD(P)-bd_dom_sf"/>
</dbReference>
<dbReference type="EMBL" id="PVTV01000017">
    <property type="protein sequence ID" value="PRY96569.1"/>
    <property type="molecule type" value="Genomic_DNA"/>
</dbReference>
<evidence type="ECO:0000256" key="2">
    <source>
        <dbReference type="ARBA" id="ARBA00022857"/>
    </source>
</evidence>